<dbReference type="EMBL" id="JASNWA010000009">
    <property type="protein sequence ID" value="KAK3169319.1"/>
    <property type="molecule type" value="Genomic_DNA"/>
</dbReference>
<accession>A0AAD9Z082</accession>
<keyword evidence="3" id="KW-1185">Reference proteome</keyword>
<feature type="compositionally biased region" description="Polar residues" evidence="1">
    <location>
        <begin position="32"/>
        <end position="50"/>
    </location>
</feature>
<comment type="caution">
    <text evidence="2">The sequence shown here is derived from an EMBL/GenBank/DDBJ whole genome shotgun (WGS) entry which is preliminary data.</text>
</comment>
<protein>
    <submittedName>
        <fullName evidence="2">Uncharacterized protein</fullName>
    </submittedName>
</protein>
<reference evidence="2" key="1">
    <citation type="submission" date="2022-11" db="EMBL/GenBank/DDBJ databases">
        <title>Chromosomal genome sequence assembly and mating type (MAT) locus characterization of the leprose asexual lichenized fungus Lepraria neglecta (Nyl.) Erichsen.</title>
        <authorList>
            <person name="Allen J.L."/>
            <person name="Pfeffer B."/>
        </authorList>
    </citation>
    <scope>NUCLEOTIDE SEQUENCE</scope>
    <source>
        <strain evidence="2">Allen 5258</strain>
    </source>
</reference>
<evidence type="ECO:0000256" key="1">
    <source>
        <dbReference type="SAM" id="MobiDB-lite"/>
    </source>
</evidence>
<dbReference type="AlphaFoldDB" id="A0AAD9Z082"/>
<dbReference type="Proteomes" id="UP001276659">
    <property type="component" value="Unassembled WGS sequence"/>
</dbReference>
<evidence type="ECO:0000313" key="2">
    <source>
        <dbReference type="EMBL" id="KAK3169319.1"/>
    </source>
</evidence>
<gene>
    <name evidence="2" type="ORF">OEA41_008702</name>
</gene>
<feature type="region of interest" description="Disordered" evidence="1">
    <location>
        <begin position="31"/>
        <end position="50"/>
    </location>
</feature>
<organism evidence="2 3">
    <name type="scientific">Lepraria neglecta</name>
    <dbReference type="NCBI Taxonomy" id="209136"/>
    <lineage>
        <taxon>Eukaryota</taxon>
        <taxon>Fungi</taxon>
        <taxon>Dikarya</taxon>
        <taxon>Ascomycota</taxon>
        <taxon>Pezizomycotina</taxon>
        <taxon>Lecanoromycetes</taxon>
        <taxon>OSLEUM clade</taxon>
        <taxon>Lecanoromycetidae</taxon>
        <taxon>Lecanorales</taxon>
        <taxon>Lecanorineae</taxon>
        <taxon>Stereocaulaceae</taxon>
        <taxon>Lepraria</taxon>
    </lineage>
</organism>
<sequence length="121" mass="13526">MAFIKQEPLSEEQWDQLIKNFDNQPDAYFPDDQNTTFDQDGSSVNNTANQGFEPVTSQVAEKSEPVDPQMDWTFMNPADQSIPADNLNLGPDQVSAKLDDIKALYGQSTSFKNKNIYSVTG</sequence>
<evidence type="ECO:0000313" key="3">
    <source>
        <dbReference type="Proteomes" id="UP001276659"/>
    </source>
</evidence>
<name>A0AAD9Z082_9LECA</name>
<proteinExistence type="predicted"/>